<protein>
    <recommendedName>
        <fullName evidence="1">AB hydrolase-1 domain-containing protein</fullName>
    </recommendedName>
</protein>
<name>A0ABR1UBJ2_9PEZI</name>
<proteinExistence type="predicted"/>
<feature type="domain" description="AB hydrolase-1" evidence="1">
    <location>
        <begin position="119"/>
        <end position="373"/>
    </location>
</feature>
<dbReference type="Gene3D" id="3.40.50.1820">
    <property type="entry name" value="alpha/beta hydrolase"/>
    <property type="match status" value="1"/>
</dbReference>
<reference evidence="2 3" key="1">
    <citation type="submission" date="2023-01" db="EMBL/GenBank/DDBJ databases">
        <title>Analysis of 21 Apiospora genomes using comparative genomics revels a genus with tremendous synthesis potential of carbohydrate active enzymes and secondary metabolites.</title>
        <authorList>
            <person name="Sorensen T."/>
        </authorList>
    </citation>
    <scope>NUCLEOTIDE SEQUENCE [LARGE SCALE GENOMIC DNA]</scope>
    <source>
        <strain evidence="2 3">CBS 33761</strain>
    </source>
</reference>
<dbReference type="InterPro" id="IPR029058">
    <property type="entry name" value="AB_hydrolase_fold"/>
</dbReference>
<feature type="non-terminal residue" evidence="2">
    <location>
        <position position="1"/>
    </location>
</feature>
<sequence>SLSEHGLRFHDGHVLKTTYQNKIPQLARVAAVAVLLAVGSARHCQNLTIPISISARNSRFDLQAPATNIDVTNFALNLAQPGHNLTEAVLVEYVTVSGNYSIAATYCEPDCGPGKTVQVLTHGIAFDRSYWDFSVNDYNYSYVNQAVDRGYSAFFFDRLGLGQSSHGEPVNEIQSWLEVSALYALTTMLRENRIPEIKAKFDKVVHVGHSFGSIQTYGLVAAYPDSSDGIVLTGFSQAAFLPYFLLGNNLVSANTKSTLVAYPAGYLAAGSVSGAQIGFFSPGQFDPSVLQVTAATGQPVTVGELLTVGGPSSPKNAFRGPVFVVTGERDIPFCGGYCLQADRSIPAEVKPFFTNASYFDSFVVPKAGHGLNLEFTWPITYERILGFIDAQVSS</sequence>
<comment type="caution">
    <text evidence="2">The sequence shown here is derived from an EMBL/GenBank/DDBJ whole genome shotgun (WGS) entry which is preliminary data.</text>
</comment>
<evidence type="ECO:0000313" key="3">
    <source>
        <dbReference type="Proteomes" id="UP001444661"/>
    </source>
</evidence>
<dbReference type="Proteomes" id="UP001444661">
    <property type="component" value="Unassembled WGS sequence"/>
</dbReference>
<dbReference type="SUPFAM" id="SSF53474">
    <property type="entry name" value="alpha/beta-Hydrolases"/>
    <property type="match status" value="1"/>
</dbReference>
<dbReference type="EMBL" id="JAQQWK010000001">
    <property type="protein sequence ID" value="KAK8056263.1"/>
    <property type="molecule type" value="Genomic_DNA"/>
</dbReference>
<evidence type="ECO:0000259" key="1">
    <source>
        <dbReference type="Pfam" id="PF12697"/>
    </source>
</evidence>
<evidence type="ECO:0000313" key="2">
    <source>
        <dbReference type="EMBL" id="KAK8056263.1"/>
    </source>
</evidence>
<gene>
    <name evidence="2" type="ORF">PG993_001490</name>
</gene>
<dbReference type="Pfam" id="PF12697">
    <property type="entry name" value="Abhydrolase_6"/>
    <property type="match status" value="1"/>
</dbReference>
<organism evidence="2 3">
    <name type="scientific">Apiospora rasikravindrae</name>
    <dbReference type="NCBI Taxonomy" id="990691"/>
    <lineage>
        <taxon>Eukaryota</taxon>
        <taxon>Fungi</taxon>
        <taxon>Dikarya</taxon>
        <taxon>Ascomycota</taxon>
        <taxon>Pezizomycotina</taxon>
        <taxon>Sordariomycetes</taxon>
        <taxon>Xylariomycetidae</taxon>
        <taxon>Amphisphaeriales</taxon>
        <taxon>Apiosporaceae</taxon>
        <taxon>Apiospora</taxon>
    </lineage>
</organism>
<keyword evidence="3" id="KW-1185">Reference proteome</keyword>
<accession>A0ABR1UBJ2</accession>
<dbReference type="InterPro" id="IPR000073">
    <property type="entry name" value="AB_hydrolase_1"/>
</dbReference>